<gene>
    <name evidence="3" type="ORF">LX15_002778</name>
</gene>
<protein>
    <submittedName>
        <fullName evidence="3">TENA/THI-4/PQQC family protein</fullName>
    </submittedName>
</protein>
<dbReference type="InterPro" id="IPR004305">
    <property type="entry name" value="Thiaminase-2/PQQC"/>
</dbReference>
<dbReference type="SUPFAM" id="SSF48613">
    <property type="entry name" value="Heme oxygenase-like"/>
    <property type="match status" value="1"/>
</dbReference>
<evidence type="ECO:0000313" key="3">
    <source>
        <dbReference type="EMBL" id="MCP2259077.1"/>
    </source>
</evidence>
<organism evidence="3 4">
    <name type="scientific">Streptoalloteichus tenebrarius (strain ATCC 17920 / DSM 40477 / JCM 4838 / CBS 697.72 / NBRC 16177 / NCIMB 11028 / NRRL B-12390 / A12253. 1 / ISP 5477)</name>
    <name type="common">Streptomyces tenebrarius</name>
    <dbReference type="NCBI Taxonomy" id="1933"/>
    <lineage>
        <taxon>Bacteria</taxon>
        <taxon>Bacillati</taxon>
        <taxon>Actinomycetota</taxon>
        <taxon>Actinomycetes</taxon>
        <taxon>Pseudonocardiales</taxon>
        <taxon>Pseudonocardiaceae</taxon>
        <taxon>Streptoalloteichus</taxon>
    </lineage>
</organism>
<comment type="pathway">
    <text evidence="1">Cofactor biosynthesis; thiamine diphosphate biosynthesis.</text>
</comment>
<reference evidence="3 4" key="1">
    <citation type="submission" date="2022-06" db="EMBL/GenBank/DDBJ databases">
        <title>Genomic Encyclopedia of Archaeal and Bacterial Type Strains, Phase II (KMG-II): from individual species to whole genera.</title>
        <authorList>
            <person name="Goeker M."/>
        </authorList>
    </citation>
    <scope>NUCLEOTIDE SEQUENCE [LARGE SCALE GENOMIC DNA]</scope>
    <source>
        <strain evidence="3 4">DSM 40477</strain>
    </source>
</reference>
<dbReference type="Gene3D" id="1.20.910.10">
    <property type="entry name" value="Heme oxygenase-like"/>
    <property type="match status" value="1"/>
</dbReference>
<dbReference type="RefSeq" id="WP_253669987.1">
    <property type="nucleotide sequence ID" value="NZ_JAMTCP010000013.1"/>
</dbReference>
<keyword evidence="4" id="KW-1185">Reference proteome</keyword>
<dbReference type="EMBL" id="JAMTCP010000013">
    <property type="protein sequence ID" value="MCP2259077.1"/>
    <property type="molecule type" value="Genomic_DNA"/>
</dbReference>
<dbReference type="Proteomes" id="UP001205311">
    <property type="component" value="Unassembled WGS sequence"/>
</dbReference>
<evidence type="ECO:0000259" key="2">
    <source>
        <dbReference type="Pfam" id="PF03070"/>
    </source>
</evidence>
<name>A0ABT1HU95_STRSD</name>
<feature type="domain" description="Thiaminase-2/PQQC" evidence="2">
    <location>
        <begin position="29"/>
        <end position="214"/>
    </location>
</feature>
<proteinExistence type="predicted"/>
<comment type="caution">
    <text evidence="3">The sequence shown here is derived from an EMBL/GenBank/DDBJ whole genome shotgun (WGS) entry which is preliminary data.</text>
</comment>
<accession>A0ABT1HU95</accession>
<sequence>MTRSARDLLATIRRELTHEEGANRLVPLVATGRAPLSVVAALAAEQHHVISSDWSSFLALAARATDPRAREYFTGLAQGEGVALARLADLAVACGLVPATLSEHEPTPGCQGYPSYLAWLALNGEPHAVVLALAVNFAAWGAYCATLGKALREHYGFDDRACGFFDFFATPAPEMEDQALAVVQSALDAGQDLTLARRYARMLQDYELMFWNTLADQAG</sequence>
<dbReference type="Pfam" id="PF03070">
    <property type="entry name" value="TENA_THI-4"/>
    <property type="match status" value="1"/>
</dbReference>
<dbReference type="InterPro" id="IPR016084">
    <property type="entry name" value="Haem_Oase-like_multi-hlx"/>
</dbReference>
<evidence type="ECO:0000256" key="1">
    <source>
        <dbReference type="ARBA" id="ARBA00004948"/>
    </source>
</evidence>
<evidence type="ECO:0000313" key="4">
    <source>
        <dbReference type="Proteomes" id="UP001205311"/>
    </source>
</evidence>